<dbReference type="InterPro" id="IPR053137">
    <property type="entry name" value="NLR-like"/>
</dbReference>
<dbReference type="Pfam" id="PF12697">
    <property type="entry name" value="Abhydrolase_6"/>
    <property type="match status" value="1"/>
</dbReference>
<dbReference type="Gene3D" id="3.40.50.300">
    <property type="entry name" value="P-loop containing nucleotide triphosphate hydrolases"/>
    <property type="match status" value="1"/>
</dbReference>
<evidence type="ECO:0000313" key="3">
    <source>
        <dbReference type="EMBL" id="KAK4235781.1"/>
    </source>
</evidence>
<dbReference type="InterPro" id="IPR000073">
    <property type="entry name" value="AB_hydrolase_1"/>
</dbReference>
<dbReference type="Gene3D" id="1.25.40.10">
    <property type="entry name" value="Tetratricopeptide repeat domain"/>
    <property type="match status" value="3"/>
</dbReference>
<reference evidence="3" key="2">
    <citation type="submission" date="2023-05" db="EMBL/GenBank/DDBJ databases">
        <authorList>
            <consortium name="Lawrence Berkeley National Laboratory"/>
            <person name="Steindorff A."/>
            <person name="Hensen N."/>
            <person name="Bonometti L."/>
            <person name="Westerberg I."/>
            <person name="Brannstrom I.O."/>
            <person name="Guillou S."/>
            <person name="Cros-Aarteil S."/>
            <person name="Calhoun S."/>
            <person name="Haridas S."/>
            <person name="Kuo A."/>
            <person name="Mondo S."/>
            <person name="Pangilinan J."/>
            <person name="Riley R."/>
            <person name="Labutti K."/>
            <person name="Andreopoulos B."/>
            <person name="Lipzen A."/>
            <person name="Chen C."/>
            <person name="Yanf M."/>
            <person name="Daum C."/>
            <person name="Ng V."/>
            <person name="Clum A."/>
            <person name="Ohm R."/>
            <person name="Martin F."/>
            <person name="Silar P."/>
            <person name="Natvig D."/>
            <person name="Lalanne C."/>
            <person name="Gautier V."/>
            <person name="Ament-Velasquez S.L."/>
            <person name="Kruys A."/>
            <person name="Hutchinson M.I."/>
            <person name="Powell A.J."/>
            <person name="Barry K."/>
            <person name="Miller A.N."/>
            <person name="Grigoriev I.V."/>
            <person name="Debuchy R."/>
            <person name="Gladieux P."/>
            <person name="Thoren M.H."/>
            <person name="Johannesson H."/>
        </authorList>
    </citation>
    <scope>NUCLEOTIDE SEQUENCE</scope>
    <source>
        <strain evidence="3">CBS 532.94</strain>
    </source>
</reference>
<evidence type="ECO:0000259" key="2">
    <source>
        <dbReference type="Pfam" id="PF12697"/>
    </source>
</evidence>
<reference evidence="3" key="1">
    <citation type="journal article" date="2023" name="Mol. Phylogenet. Evol.">
        <title>Genome-scale phylogeny and comparative genomics of the fungal order Sordariales.</title>
        <authorList>
            <person name="Hensen N."/>
            <person name="Bonometti L."/>
            <person name="Westerberg I."/>
            <person name="Brannstrom I.O."/>
            <person name="Guillou S."/>
            <person name="Cros-Aarteil S."/>
            <person name="Calhoun S."/>
            <person name="Haridas S."/>
            <person name="Kuo A."/>
            <person name="Mondo S."/>
            <person name="Pangilinan J."/>
            <person name="Riley R."/>
            <person name="LaButti K."/>
            <person name="Andreopoulos B."/>
            <person name="Lipzen A."/>
            <person name="Chen C."/>
            <person name="Yan M."/>
            <person name="Daum C."/>
            <person name="Ng V."/>
            <person name="Clum A."/>
            <person name="Steindorff A."/>
            <person name="Ohm R.A."/>
            <person name="Martin F."/>
            <person name="Silar P."/>
            <person name="Natvig D.O."/>
            <person name="Lalanne C."/>
            <person name="Gautier V."/>
            <person name="Ament-Velasquez S.L."/>
            <person name="Kruys A."/>
            <person name="Hutchinson M.I."/>
            <person name="Powell A.J."/>
            <person name="Barry K."/>
            <person name="Miller A.N."/>
            <person name="Grigoriev I.V."/>
            <person name="Debuchy R."/>
            <person name="Gladieux P."/>
            <person name="Hiltunen Thoren M."/>
            <person name="Johannesson H."/>
        </authorList>
    </citation>
    <scope>NUCLEOTIDE SEQUENCE</scope>
    <source>
        <strain evidence="3">CBS 532.94</strain>
    </source>
</reference>
<dbReference type="PANTHER" id="PTHR46082:SF6">
    <property type="entry name" value="AAA+ ATPASE DOMAIN-CONTAINING PROTEIN-RELATED"/>
    <property type="match status" value="1"/>
</dbReference>
<dbReference type="Pfam" id="PF13424">
    <property type="entry name" value="TPR_12"/>
    <property type="match status" value="4"/>
</dbReference>
<accession>A0AAN7C6D1</accession>
<evidence type="ECO:0000256" key="1">
    <source>
        <dbReference type="SAM" id="MobiDB-lite"/>
    </source>
</evidence>
<dbReference type="InterPro" id="IPR019734">
    <property type="entry name" value="TPR_rpt"/>
</dbReference>
<dbReference type="InterPro" id="IPR027417">
    <property type="entry name" value="P-loop_NTPase"/>
</dbReference>
<name>A0AAN7C6D1_9PEZI</name>
<dbReference type="NCBIfam" id="NF040586">
    <property type="entry name" value="FxSxx_TPR"/>
    <property type="match status" value="1"/>
</dbReference>
<dbReference type="SUPFAM" id="SSF48452">
    <property type="entry name" value="TPR-like"/>
    <property type="match status" value="2"/>
</dbReference>
<comment type="caution">
    <text evidence="3">The sequence shown here is derived from an EMBL/GenBank/DDBJ whole genome shotgun (WGS) entry which is preliminary data.</text>
</comment>
<dbReference type="SUPFAM" id="SSF53474">
    <property type="entry name" value="alpha/beta-Hydrolases"/>
    <property type="match status" value="1"/>
</dbReference>
<dbReference type="InterPro" id="IPR011990">
    <property type="entry name" value="TPR-like_helical_dom_sf"/>
</dbReference>
<protein>
    <submittedName>
        <fullName evidence="3">Kinesin</fullName>
    </submittedName>
</protein>
<keyword evidence="4" id="KW-1185">Reference proteome</keyword>
<dbReference type="SUPFAM" id="SSF52540">
    <property type="entry name" value="P-loop containing nucleoside triphosphate hydrolases"/>
    <property type="match status" value="1"/>
</dbReference>
<sequence>MRRRLIPWRPKAATTGSAAQQSQPERPPAAASSSTKTFASGIKPLCCPAGAIVDIVFVHGLTGDREKTWTASDASEPWPKALLPSELPTARVLTFGYDAYVTDWRGMVSQSRIANHAWKLLTSLASYREKDDTNERPIIFVCHSLGGLVCEDALFTSRQRTEPHLYNVLRSTRGIAFLGTPHHGSGLARWAELLSRSIGIIKQTNTQIVEVLKRDSEVLARIQDGFHTMVLARGKEGQPIEISCFFEELPLPGIGQVVPQDSAILPGYIPIGIRSNHMDMAKFASADDPGFQAVCGELRRWIKQLGKAAPPDGYLLPGSGSASKDGQRGRDESDRRDVLQSDAAKFLVPYTPNPDFVGRSDVLEKLKDQLGHRQPQRKWHLRAALKTQIALAYAYWLQEECPDVSVFWVHASSAERFRQSYASIAQECHVPGCNDPKADVVPLVKRWLEKKDRGRWLMVIDSADDTQLASGPGGLGQYVPECAHGSVLVTTRNKEVGSRLTRGGRPIEVKKMDSSESKELLEKKLEEDRIDPGDLSTLSSRLEHLPLALVQAAAFMQEKSVPISRYLELLDKSDQDLVDLLSQDFETVGRDSETPRAVTETWILSFDQIQRQNTFAGELLALIGLLDRHAIPLEFLSSYSKQQSEQQARGEVQLTEALGVLKAFSFVVEEKDHGLDMHRLVQLVTRKWLVKKGRMRHFAGQALLAVSHCYPFGRYENWPVCSAYLAHAYAVLGSEGTGSRDEMTGKATLLHSVAGFFNYRGQWKDAERFQLEAIELREEVLGSDHPDTLSSIHNLASTYRNQGRWEEAEKLDLQVMETLKSKVGADHPDTLTSMGNLALTFWSQGRWEEAEKLFVQVMEARKTKLGADHPDTLGSMNNLASTYRNQGRWEEAEKLDVQVMEACKTKLGANHPDTLNSIHNLALTYRSQGRWKEAEKLLVQVVETFKTKFGPDHPDTLTSMGNLASTYQKQGRWEEAEKLFVQVMETRKTKLGADHPDTLSSIHNLASTYRNQGRWEEAEKLFVQVMGTRKTKLGADHPDTLTSIANLALTFWNQGRWEEAEKLFVQVIETRKTKLGADHPDTLGSMNNLAVTYMNQGRWEEAEKLFVQVMETCKMKLGENHPDTLTSMANLASTFWNQGRWEEAEKLLVQVVETFKTKFGPDHPDTLTSMGNLASTYQKQGRWEEAEKLFVQVMETRKTKLGAEHPDTLTSMNDVALVWKDIGRHGDALGLMQTCFDLHQQILGVGHPSTVSTLSTLKAWQEENEQPLV</sequence>
<feature type="compositionally biased region" description="Basic and acidic residues" evidence="1">
    <location>
        <begin position="325"/>
        <end position="336"/>
    </location>
</feature>
<proteinExistence type="predicted"/>
<dbReference type="PANTHER" id="PTHR46082">
    <property type="entry name" value="ATP/GTP-BINDING PROTEIN-RELATED"/>
    <property type="match status" value="1"/>
</dbReference>
<dbReference type="PRINTS" id="PR00381">
    <property type="entry name" value="KINESINLIGHT"/>
</dbReference>
<feature type="region of interest" description="Disordered" evidence="1">
    <location>
        <begin position="1"/>
        <end position="34"/>
    </location>
</feature>
<evidence type="ECO:0000313" key="4">
    <source>
        <dbReference type="Proteomes" id="UP001303760"/>
    </source>
</evidence>
<feature type="compositionally biased region" description="Low complexity" evidence="1">
    <location>
        <begin position="12"/>
        <end position="34"/>
    </location>
</feature>
<organism evidence="3 4">
    <name type="scientific">Achaetomium macrosporum</name>
    <dbReference type="NCBI Taxonomy" id="79813"/>
    <lineage>
        <taxon>Eukaryota</taxon>
        <taxon>Fungi</taxon>
        <taxon>Dikarya</taxon>
        <taxon>Ascomycota</taxon>
        <taxon>Pezizomycotina</taxon>
        <taxon>Sordariomycetes</taxon>
        <taxon>Sordariomycetidae</taxon>
        <taxon>Sordariales</taxon>
        <taxon>Chaetomiaceae</taxon>
        <taxon>Achaetomium</taxon>
    </lineage>
</organism>
<dbReference type="Gene3D" id="3.40.50.1820">
    <property type="entry name" value="alpha/beta hydrolase"/>
    <property type="match status" value="1"/>
</dbReference>
<gene>
    <name evidence="3" type="ORF">C8A03DRAFT_36367</name>
</gene>
<feature type="region of interest" description="Disordered" evidence="1">
    <location>
        <begin position="312"/>
        <end position="336"/>
    </location>
</feature>
<dbReference type="Proteomes" id="UP001303760">
    <property type="component" value="Unassembled WGS sequence"/>
</dbReference>
<feature type="domain" description="AB hydrolase-1" evidence="2">
    <location>
        <begin position="55"/>
        <end position="154"/>
    </location>
</feature>
<dbReference type="AlphaFoldDB" id="A0AAN7C6D1"/>
<dbReference type="EMBL" id="MU860239">
    <property type="protein sequence ID" value="KAK4235781.1"/>
    <property type="molecule type" value="Genomic_DNA"/>
</dbReference>
<dbReference type="SMART" id="SM00028">
    <property type="entry name" value="TPR"/>
    <property type="match status" value="11"/>
</dbReference>
<dbReference type="Pfam" id="PF13374">
    <property type="entry name" value="TPR_10"/>
    <property type="match status" value="4"/>
</dbReference>
<dbReference type="InterPro" id="IPR029058">
    <property type="entry name" value="AB_hydrolase_fold"/>
</dbReference>